<sequence>MKKHFCTAIHYILDNPVKAGLVKEVKEWPWTYVNLDSG</sequence>
<dbReference type="Proteomes" id="UP000004947">
    <property type="component" value="Unassembled WGS sequence"/>
</dbReference>
<organism evidence="1 2">
    <name type="scientific">Lentisphaera araneosa HTCC2155</name>
    <dbReference type="NCBI Taxonomy" id="313628"/>
    <lineage>
        <taxon>Bacteria</taxon>
        <taxon>Pseudomonadati</taxon>
        <taxon>Lentisphaerota</taxon>
        <taxon>Lentisphaeria</taxon>
        <taxon>Lentisphaerales</taxon>
        <taxon>Lentisphaeraceae</taxon>
        <taxon>Lentisphaera</taxon>
    </lineage>
</organism>
<dbReference type="Gene3D" id="3.30.70.1290">
    <property type="entry name" value="Transposase IS200-like"/>
    <property type="match status" value="1"/>
</dbReference>
<evidence type="ECO:0008006" key="3">
    <source>
        <dbReference type="Google" id="ProtNLM"/>
    </source>
</evidence>
<dbReference type="GO" id="GO:0006313">
    <property type="term" value="P:DNA transposition"/>
    <property type="evidence" value="ECO:0007669"/>
    <property type="project" value="InterPro"/>
</dbReference>
<keyword evidence="2" id="KW-1185">Reference proteome</keyword>
<dbReference type="EMBL" id="ABCK01000038">
    <property type="protein sequence ID" value="EDM25020.1"/>
    <property type="molecule type" value="Genomic_DNA"/>
</dbReference>
<name>A6DTI1_9BACT</name>
<protein>
    <recommendedName>
        <fullName evidence="3">Transposase</fullName>
    </recommendedName>
</protein>
<gene>
    <name evidence="1" type="ORF">LNTAR_01702</name>
</gene>
<feature type="non-terminal residue" evidence="1">
    <location>
        <position position="38"/>
    </location>
</feature>
<dbReference type="AlphaFoldDB" id="A6DTI1"/>
<reference evidence="1 2" key="1">
    <citation type="journal article" date="2010" name="J. Bacteriol.">
        <title>Genome sequence of Lentisphaera araneosa HTCC2155T, the type species of the order Lentisphaerales in the phylum Lentisphaerae.</title>
        <authorList>
            <person name="Thrash J.C."/>
            <person name="Cho J.C."/>
            <person name="Vergin K.L."/>
            <person name="Morris R.M."/>
            <person name="Giovannoni S.J."/>
        </authorList>
    </citation>
    <scope>NUCLEOTIDE SEQUENCE [LARGE SCALE GENOMIC DNA]</scope>
    <source>
        <strain evidence="1 2">HTCC2155</strain>
    </source>
</reference>
<evidence type="ECO:0000313" key="2">
    <source>
        <dbReference type="Proteomes" id="UP000004947"/>
    </source>
</evidence>
<comment type="caution">
    <text evidence="1">The sequence shown here is derived from an EMBL/GenBank/DDBJ whole genome shotgun (WGS) entry which is preliminary data.</text>
</comment>
<accession>A6DTI1</accession>
<dbReference type="InterPro" id="IPR036515">
    <property type="entry name" value="Transposase_17_sf"/>
</dbReference>
<evidence type="ECO:0000313" key="1">
    <source>
        <dbReference type="EMBL" id="EDM25020.1"/>
    </source>
</evidence>
<dbReference type="GO" id="GO:0004803">
    <property type="term" value="F:transposase activity"/>
    <property type="evidence" value="ECO:0007669"/>
    <property type="project" value="InterPro"/>
</dbReference>
<dbReference type="GO" id="GO:0003677">
    <property type="term" value="F:DNA binding"/>
    <property type="evidence" value="ECO:0007669"/>
    <property type="project" value="InterPro"/>
</dbReference>
<proteinExistence type="predicted"/>